<name>A0A4P6YWT5_9LACO</name>
<gene>
    <name evidence="1" type="ORF">EQG49_13280</name>
</gene>
<dbReference type="EMBL" id="CP037940">
    <property type="protein sequence ID" value="QBO37369.1"/>
    <property type="molecule type" value="Genomic_DNA"/>
</dbReference>
<dbReference type="Proteomes" id="UP000292886">
    <property type="component" value="Chromosome"/>
</dbReference>
<evidence type="ECO:0000313" key="1">
    <source>
        <dbReference type="EMBL" id="QBO37369.1"/>
    </source>
</evidence>
<evidence type="ECO:0008006" key="3">
    <source>
        <dbReference type="Google" id="ProtNLM"/>
    </source>
</evidence>
<proteinExistence type="predicted"/>
<dbReference type="GO" id="GO:0006355">
    <property type="term" value="P:regulation of DNA-templated transcription"/>
    <property type="evidence" value="ECO:0007669"/>
    <property type="project" value="InterPro"/>
</dbReference>
<dbReference type="AlphaFoldDB" id="A0A4P6YWT5"/>
<dbReference type="KEGG" id="wei:EQG49_13280"/>
<protein>
    <recommendedName>
        <fullName evidence="3">Ribbon-helix-helix protein, CopG family</fullName>
    </recommendedName>
</protein>
<keyword evidence="2" id="KW-1185">Reference proteome</keyword>
<evidence type="ECO:0000313" key="2">
    <source>
        <dbReference type="Proteomes" id="UP000292886"/>
    </source>
</evidence>
<dbReference type="RefSeq" id="WP_133364446.1">
    <property type="nucleotide sequence ID" value="NZ_CP037940.1"/>
</dbReference>
<reference evidence="2" key="1">
    <citation type="submission" date="2019-03" db="EMBL/GenBank/DDBJ databases">
        <title>Weissella sp. 26KH-42 Genome sequencing.</title>
        <authorList>
            <person name="Heo J."/>
            <person name="Kim S.-J."/>
            <person name="Kim J.-S."/>
            <person name="Hong S.-B."/>
            <person name="Kwon S.-W."/>
        </authorList>
    </citation>
    <scope>NUCLEOTIDE SEQUENCE [LARGE SCALE GENOMIC DNA]</scope>
    <source>
        <strain evidence="2">26KH-42</strain>
    </source>
</reference>
<dbReference type="InterPro" id="IPR013321">
    <property type="entry name" value="Arc_rbn_hlx_hlx"/>
</dbReference>
<accession>A0A4P6YWT5</accession>
<dbReference type="Gene3D" id="1.10.1220.10">
    <property type="entry name" value="Met repressor-like"/>
    <property type="match status" value="1"/>
</dbReference>
<organism evidence="1 2">
    <name type="scientific">Periweissella cryptocerci</name>
    <dbReference type="NCBI Taxonomy" id="2506420"/>
    <lineage>
        <taxon>Bacteria</taxon>
        <taxon>Bacillati</taxon>
        <taxon>Bacillota</taxon>
        <taxon>Bacilli</taxon>
        <taxon>Lactobacillales</taxon>
        <taxon>Lactobacillaceae</taxon>
        <taxon>Periweissella</taxon>
    </lineage>
</organism>
<sequence>MSRLDLKNVPDDVVKEIEVGATERNMSRSEYSVRLLKLALRFENEKQVLSPYQYVLNQQNMLLNKLTNGNKKIVDKLDDLQVQFDMFFDENG</sequence>